<comment type="subcellular location">
    <subcellularLocation>
        <location evidence="1">Periplasm</location>
    </subcellularLocation>
</comment>
<keyword evidence="3" id="KW-0574">Periplasm</keyword>
<dbReference type="Proteomes" id="UP001623232">
    <property type="component" value="Plasmid unnamed4"/>
</dbReference>
<sequence length="367" mass="40187">MEVYANGESAGSPDGRRPALLQNSRARNRGTSKMTFKKSVMSALLAGTVAAVSALPAMAADLRLKFAGTFPVEHQGSKMMEQIKAEIEAADVGLKISLFPANQLGSGEELLEDAIRGNVDLVYGFVYAHKDPAFEINSLPFLVSDNADVERIYMNRESAYNQIFRERLDNIGIHLLANNAEGFIGIVADKKPTDWAGTGTKDMNIRVWSSNVAKATTESLGFNTTTMNWAEVFPAIQSGVVDGAICCTAQLTYTTFAVSDVGKYFIPYGAFIEGSTYYASNRTWDKMNEEQQAVVSSAFEKASAEFTQWNLDNDDAFRAKLLDSGYEILDPTAEEKAAMVAHVRENVWPQVGEIVGQDILDRLLADK</sequence>
<name>A0ABZ2Y2L1_9RHOB</name>
<reference evidence="5 6" key="1">
    <citation type="submission" date="2023-04" db="EMBL/GenBank/DDBJ databases">
        <title>Complete genome sequence of Alisedimentitalea scapharcae.</title>
        <authorList>
            <person name="Rong J.-C."/>
            <person name="Yi M.-L."/>
            <person name="Zhao Q."/>
        </authorList>
    </citation>
    <scope>NUCLEOTIDE SEQUENCE [LARGE SCALE GENOMIC DNA]</scope>
    <source>
        <strain evidence="5 6">KCTC 42119</strain>
        <plasmid evidence="5 6">unnamed4</plasmid>
    </source>
</reference>
<keyword evidence="2" id="KW-0732">Signal</keyword>
<dbReference type="PANTHER" id="PTHR33376">
    <property type="match status" value="1"/>
</dbReference>
<gene>
    <name evidence="5" type="primary">dctP</name>
    <name evidence="5" type="ORF">QEZ52_21605</name>
</gene>
<evidence type="ECO:0000256" key="2">
    <source>
        <dbReference type="ARBA" id="ARBA00022729"/>
    </source>
</evidence>
<evidence type="ECO:0000313" key="5">
    <source>
        <dbReference type="EMBL" id="WZK91161.1"/>
    </source>
</evidence>
<keyword evidence="6" id="KW-1185">Reference proteome</keyword>
<feature type="region of interest" description="Disordered" evidence="4">
    <location>
        <begin position="1"/>
        <end position="28"/>
    </location>
</feature>
<accession>A0ABZ2Y2L1</accession>
<dbReference type="Pfam" id="PF03480">
    <property type="entry name" value="DctP"/>
    <property type="match status" value="1"/>
</dbReference>
<protein>
    <submittedName>
        <fullName evidence="5">TRAP transporter substrate-binding protein DctP</fullName>
    </submittedName>
</protein>
<dbReference type="NCBIfam" id="NF037995">
    <property type="entry name" value="TRAP_S1"/>
    <property type="match status" value="1"/>
</dbReference>
<dbReference type="EMBL" id="CP123585">
    <property type="protein sequence ID" value="WZK91161.1"/>
    <property type="molecule type" value="Genomic_DNA"/>
</dbReference>
<dbReference type="InterPro" id="IPR038404">
    <property type="entry name" value="TRAP_DctP_sf"/>
</dbReference>
<evidence type="ECO:0000313" key="6">
    <source>
        <dbReference type="Proteomes" id="UP001623232"/>
    </source>
</evidence>
<evidence type="ECO:0000256" key="1">
    <source>
        <dbReference type="ARBA" id="ARBA00004418"/>
    </source>
</evidence>
<geneLocation type="plasmid" evidence="5 6">
    <name>unnamed4</name>
</geneLocation>
<proteinExistence type="predicted"/>
<organism evidence="5 6">
    <name type="scientific">Aliisedimentitalea scapharcae</name>
    <dbReference type="NCBI Taxonomy" id="1524259"/>
    <lineage>
        <taxon>Bacteria</taxon>
        <taxon>Pseudomonadati</taxon>
        <taxon>Pseudomonadota</taxon>
        <taxon>Alphaproteobacteria</taxon>
        <taxon>Rhodobacterales</taxon>
        <taxon>Roseobacteraceae</taxon>
        <taxon>Aliisedimentitalea</taxon>
    </lineage>
</organism>
<keyword evidence="5" id="KW-0614">Plasmid</keyword>
<evidence type="ECO:0000256" key="4">
    <source>
        <dbReference type="SAM" id="MobiDB-lite"/>
    </source>
</evidence>
<dbReference type="InterPro" id="IPR018389">
    <property type="entry name" value="DctP_fam"/>
</dbReference>
<dbReference type="Gene3D" id="3.40.190.170">
    <property type="entry name" value="Bacterial extracellular solute-binding protein, family 7"/>
    <property type="match status" value="1"/>
</dbReference>
<evidence type="ECO:0000256" key="3">
    <source>
        <dbReference type="ARBA" id="ARBA00022764"/>
    </source>
</evidence>
<dbReference type="PANTHER" id="PTHR33376:SF5">
    <property type="entry name" value="EXTRACYTOPLASMIC SOLUTE RECEPTOR PROTEIN"/>
    <property type="match status" value="1"/>
</dbReference>